<organism evidence="2 3">
    <name type="scientific">Conidiobolus coronatus (strain ATCC 28846 / CBS 209.66 / NRRL 28638)</name>
    <name type="common">Delacroixia coronata</name>
    <dbReference type="NCBI Taxonomy" id="796925"/>
    <lineage>
        <taxon>Eukaryota</taxon>
        <taxon>Fungi</taxon>
        <taxon>Fungi incertae sedis</taxon>
        <taxon>Zoopagomycota</taxon>
        <taxon>Entomophthoromycotina</taxon>
        <taxon>Entomophthoromycetes</taxon>
        <taxon>Entomophthorales</taxon>
        <taxon>Ancylistaceae</taxon>
        <taxon>Conidiobolus</taxon>
    </lineage>
</organism>
<keyword evidence="1" id="KW-0732">Signal</keyword>
<dbReference type="Proteomes" id="UP000070444">
    <property type="component" value="Unassembled WGS sequence"/>
</dbReference>
<gene>
    <name evidence="2" type="ORF">CONCODRAFT_74343</name>
</gene>
<feature type="signal peptide" evidence="1">
    <location>
        <begin position="1"/>
        <end position="18"/>
    </location>
</feature>
<proteinExistence type="predicted"/>
<accession>A0A137NRG7</accession>
<evidence type="ECO:0000313" key="3">
    <source>
        <dbReference type="Proteomes" id="UP000070444"/>
    </source>
</evidence>
<sequence>MFIQIVLALIPLTQFTSAAVYCNKYGRELTLKARYVPAYNGYPVYASCSNIDEYGCVHDDLEDPYKDVYGAQCEKQEMTPGDSTFNYECLNGDAVDDFNQRATEKGWNCE</sequence>
<reference evidence="2 3" key="1">
    <citation type="journal article" date="2015" name="Genome Biol. Evol.">
        <title>Phylogenomic analyses indicate that early fungi evolved digesting cell walls of algal ancestors of land plants.</title>
        <authorList>
            <person name="Chang Y."/>
            <person name="Wang S."/>
            <person name="Sekimoto S."/>
            <person name="Aerts A.L."/>
            <person name="Choi C."/>
            <person name="Clum A."/>
            <person name="LaButti K.M."/>
            <person name="Lindquist E.A."/>
            <person name="Yee Ngan C."/>
            <person name="Ohm R.A."/>
            <person name="Salamov A.A."/>
            <person name="Grigoriev I.V."/>
            <person name="Spatafora J.W."/>
            <person name="Berbee M.L."/>
        </authorList>
    </citation>
    <scope>NUCLEOTIDE SEQUENCE [LARGE SCALE GENOMIC DNA]</scope>
    <source>
        <strain evidence="2 3">NRRL 28638</strain>
    </source>
</reference>
<feature type="chain" id="PRO_5007293939" evidence="1">
    <location>
        <begin position="19"/>
        <end position="110"/>
    </location>
</feature>
<protein>
    <submittedName>
        <fullName evidence="2">Uncharacterized protein</fullName>
    </submittedName>
</protein>
<keyword evidence="3" id="KW-1185">Reference proteome</keyword>
<name>A0A137NRG7_CONC2</name>
<evidence type="ECO:0000313" key="2">
    <source>
        <dbReference type="EMBL" id="KXN65327.1"/>
    </source>
</evidence>
<dbReference type="EMBL" id="KQ964910">
    <property type="protein sequence ID" value="KXN65327.1"/>
    <property type="molecule type" value="Genomic_DNA"/>
</dbReference>
<evidence type="ECO:0000256" key="1">
    <source>
        <dbReference type="SAM" id="SignalP"/>
    </source>
</evidence>
<dbReference type="AlphaFoldDB" id="A0A137NRG7"/>